<name>A0A8H6L475_9LECA</name>
<keyword evidence="3" id="KW-1185">Reference proteome</keyword>
<proteinExistence type="predicted"/>
<feature type="region of interest" description="Disordered" evidence="1">
    <location>
        <begin position="1"/>
        <end position="29"/>
    </location>
</feature>
<sequence length="204" mass="22642">METGSAAQEPRSPNSADEEVRTQASRDELPGRQQALEVLFLKLFDFQNHDQCGCIPPDCTAMEDGSWPPDSASLIIRRSSSKNSKIATLKAKRYNKHTNPPVSLWDRTWVWRLGPARITMYQSGSRSRLCQNTPICAWIAGLEPSDRLAHGSNAEVMVQRGSSIAKTPLAGMITPEFSILAHQIQLASVRLSFVQATYRTTATR</sequence>
<reference evidence="2 3" key="1">
    <citation type="journal article" date="2020" name="Genomics">
        <title>Complete, high-quality genomes from long-read metagenomic sequencing of two wolf lichen thalli reveals enigmatic genome architecture.</title>
        <authorList>
            <person name="McKenzie S.K."/>
            <person name="Walston R.F."/>
            <person name="Allen J.L."/>
        </authorList>
    </citation>
    <scope>NUCLEOTIDE SEQUENCE [LARGE SCALE GENOMIC DNA]</scope>
    <source>
        <strain evidence="2">WasteWater2</strain>
    </source>
</reference>
<dbReference type="EMBL" id="JACCJC010000028">
    <property type="protein sequence ID" value="KAF6234855.1"/>
    <property type="molecule type" value="Genomic_DNA"/>
</dbReference>
<dbReference type="RefSeq" id="XP_037164244.1">
    <property type="nucleotide sequence ID" value="XM_037308980.1"/>
</dbReference>
<gene>
    <name evidence="2" type="ORF">HO173_007075</name>
</gene>
<evidence type="ECO:0000313" key="2">
    <source>
        <dbReference type="EMBL" id="KAF6234855.1"/>
    </source>
</evidence>
<dbReference type="GeneID" id="59288732"/>
<comment type="caution">
    <text evidence="2">The sequence shown here is derived from an EMBL/GenBank/DDBJ whole genome shotgun (WGS) entry which is preliminary data.</text>
</comment>
<feature type="compositionally biased region" description="Basic and acidic residues" evidence="1">
    <location>
        <begin position="18"/>
        <end position="29"/>
    </location>
</feature>
<evidence type="ECO:0000256" key="1">
    <source>
        <dbReference type="SAM" id="MobiDB-lite"/>
    </source>
</evidence>
<dbReference type="AlphaFoldDB" id="A0A8H6L475"/>
<accession>A0A8H6L475</accession>
<organism evidence="2 3">
    <name type="scientific">Letharia columbiana</name>
    <dbReference type="NCBI Taxonomy" id="112416"/>
    <lineage>
        <taxon>Eukaryota</taxon>
        <taxon>Fungi</taxon>
        <taxon>Dikarya</taxon>
        <taxon>Ascomycota</taxon>
        <taxon>Pezizomycotina</taxon>
        <taxon>Lecanoromycetes</taxon>
        <taxon>OSLEUM clade</taxon>
        <taxon>Lecanoromycetidae</taxon>
        <taxon>Lecanorales</taxon>
        <taxon>Lecanorineae</taxon>
        <taxon>Parmeliaceae</taxon>
        <taxon>Letharia</taxon>
    </lineage>
</organism>
<evidence type="ECO:0000313" key="3">
    <source>
        <dbReference type="Proteomes" id="UP000578531"/>
    </source>
</evidence>
<dbReference type="Proteomes" id="UP000578531">
    <property type="component" value="Unassembled WGS sequence"/>
</dbReference>
<protein>
    <submittedName>
        <fullName evidence="2">Uncharacterized protein</fullName>
    </submittedName>
</protein>